<sequence length="1439" mass="162860">MLGNCITISSETCEPKFLSNSYIESLLHYPTSMKTFFDAFISYGRADSKAFATKLHQRLTELGFRIWFDQQDIPLGVDFQNQIDDGIEKSHNFLFIIAPHSVKSAYCLKEIQLAVQLNKRIIPLLHVEPKNCWDKMHPIIQKINWVYFRDNTEDFETSLAGLLQVIHHQSDYVRQHTEILVKALEWSRHQKQTNYLLIGEERKKAQSWLKVRFDDQQPPCVPTDLQCELICESTKNSNNLLTQVLICYADQDKSVMQKISKTLMRKSFTVWTNKTDIETGTPFQDVINQGIEGADNIVYLISPASIKSDYCQQEITHALDNNKRIIPLLIESTELEGMPPQIRGLQFLDFTTYKDEDKYRIEADKLIKVLHQDEPYYSDHKTLLVKAIKWKKQNRNPSILLRGYNLRYYETWLTINQQRSLHPPLPLHHEFITESSAQITSSSIEVFISYSRADSDFARQLNEALQMQGKTTWFDQESIPPGSDFQQEIYRGIENSDNFLFIISPRSVNSPYCADEVEYAESLNKRFVTILHHEVSANLLHPALAKIQWIDFRNYRGNFNTNFSELIRTLDTDRDHVHKHTKLSQRSLEWEKNHKTIDLLLRGIEFSIAEKWFLEAKQDHKYPLPNPLQKEFFEASKNAIEAAKEAEKQRQAEILSLQEERTKEAKARLAEQKKRVRQQKLLIVAVITALVGAVGTIIYQIKQKKVINNNLILAKIEHIISEAKESLPEKHKNPTMALRLAEAAYKAAHKIDNSSQVYQASEVLSRVYHSAIHNRSFFYYANIKHKRAVTSAVFSPDGSRILTATKGKTAKLWDLKGEEIKSLEGHSARVNSAVFSPDGNIIVTTSEDKTAKLWDKEGKLLKTLRGNDCDRNGQCQVNSAVFSPDGQTILTASDDNTAKLWDKQGQLINTLTGHKDIVVSAVFSPDGQTILTASEDKTAKLWDNDGNLITTLNQDRCLTSAVFSPDGTKIITTSKDNTVKLWKKNGDLIKLLKGHNDWVNSAFFSQDGEKIITASSDGTAKLWNKDGNLIKTLAGHSEEVKKALFSPDGKNIITVSDDDTAKIWDLNGNVIANLIAHKLSVTTAAFSPNGKTIITASDDTTVKLWDIQQPVNSSLIRNSSFQHSTPVNSAVFYPNGTKILIATTDKKPYSWNLSVKLLKQLPYDCDIPKNCAVTAAFSPNGNYGDRLIMDINLHDNYNNIRIFGSSGAKFASFSQHDQQIFTTSDDHTAKLWDFSGSKLIEISEYKGHKGVVNSAVLSPNRQQILTASNDKLAKLWNLNGEIITNFEGHKDAVNSAVFSPDGKKILTASADDTIKLWDLNGKLIRTFPEDPSQGHMFDVNSAVFSPDGERILSASDDKTAKLWDLNGNLILEMKDLTPAAVNSAVFSPDGTKILTASRNGTVSVWLMLEDIVEWLKTANIYRLSEEDRKEFGLDHSDPR</sequence>
<dbReference type="InterPro" id="IPR035897">
    <property type="entry name" value="Toll_tir_struct_dom_sf"/>
</dbReference>
<organism evidence="6 7">
    <name type="scientific">Moorena producens PAL-8-15-08-1</name>
    <dbReference type="NCBI Taxonomy" id="1458985"/>
    <lineage>
        <taxon>Bacteria</taxon>
        <taxon>Bacillati</taxon>
        <taxon>Cyanobacteriota</taxon>
        <taxon>Cyanophyceae</taxon>
        <taxon>Coleofasciculales</taxon>
        <taxon>Coleofasciculaceae</taxon>
        <taxon>Moorena</taxon>
    </lineage>
</organism>
<dbReference type="InterPro" id="IPR019775">
    <property type="entry name" value="WD40_repeat_CS"/>
</dbReference>
<evidence type="ECO:0000256" key="1">
    <source>
        <dbReference type="ARBA" id="ARBA00022574"/>
    </source>
</evidence>
<dbReference type="KEGG" id="mpro:BJP34_33055"/>
<gene>
    <name evidence="6" type="ORF">BJP34_33055</name>
</gene>
<dbReference type="STRING" id="1458985.BJP34_33055"/>
<dbReference type="PROSITE" id="PS50294">
    <property type="entry name" value="WD_REPEATS_REGION"/>
    <property type="match status" value="11"/>
</dbReference>
<dbReference type="SUPFAM" id="SSF50978">
    <property type="entry name" value="WD40 repeat-like"/>
    <property type="match status" value="1"/>
</dbReference>
<feature type="repeat" description="WD" evidence="3">
    <location>
        <begin position="1074"/>
        <end position="1108"/>
    </location>
</feature>
<dbReference type="GO" id="GO:0007165">
    <property type="term" value="P:signal transduction"/>
    <property type="evidence" value="ECO:0007669"/>
    <property type="project" value="InterPro"/>
</dbReference>
<feature type="repeat" description="WD" evidence="3">
    <location>
        <begin position="992"/>
        <end position="1024"/>
    </location>
</feature>
<feature type="repeat" description="WD" evidence="3">
    <location>
        <begin position="951"/>
        <end position="983"/>
    </location>
</feature>
<feature type="domain" description="TIR" evidence="5">
    <location>
        <begin position="240"/>
        <end position="370"/>
    </location>
</feature>
<dbReference type="PANTHER" id="PTHR22847">
    <property type="entry name" value="WD40 REPEAT PROTEIN"/>
    <property type="match status" value="1"/>
</dbReference>
<dbReference type="Gene3D" id="2.130.10.10">
    <property type="entry name" value="YVTN repeat-like/Quinoprotein amine dehydrogenase"/>
    <property type="match status" value="5"/>
</dbReference>
<dbReference type="EMBL" id="CP017599">
    <property type="protein sequence ID" value="AOX03618.1"/>
    <property type="molecule type" value="Genomic_DNA"/>
</dbReference>
<dbReference type="InterPro" id="IPR036322">
    <property type="entry name" value="WD40_repeat_dom_sf"/>
</dbReference>
<dbReference type="PRINTS" id="PR00320">
    <property type="entry name" value="GPROTEINBRPT"/>
</dbReference>
<evidence type="ECO:0000256" key="3">
    <source>
        <dbReference type="PROSITE-ProRule" id="PRU00221"/>
    </source>
</evidence>
<dbReference type="Pfam" id="PF00400">
    <property type="entry name" value="WD40"/>
    <property type="match status" value="13"/>
</dbReference>
<feature type="repeat" description="WD" evidence="3">
    <location>
        <begin position="1332"/>
        <end position="1366"/>
    </location>
</feature>
<dbReference type="SMART" id="SM00255">
    <property type="entry name" value="TIR"/>
    <property type="match status" value="3"/>
</dbReference>
<dbReference type="Proteomes" id="UP000177870">
    <property type="component" value="Chromosome"/>
</dbReference>
<feature type="coiled-coil region" evidence="4">
    <location>
        <begin position="640"/>
        <end position="679"/>
    </location>
</feature>
<reference evidence="7" key="1">
    <citation type="submission" date="2016-10" db="EMBL/GenBank/DDBJ databases">
        <title>Comparative genomics uncovers the prolific and rare metabolic potential of the cyanobacterial genus Moorea.</title>
        <authorList>
            <person name="Leao T."/>
            <person name="Castelao G."/>
            <person name="Korobeynikov A."/>
            <person name="Monroe E.A."/>
            <person name="Podell S."/>
            <person name="Glukhov E."/>
            <person name="Allen E."/>
            <person name="Gerwick W.H."/>
            <person name="Gerwick L."/>
        </authorList>
    </citation>
    <scope>NUCLEOTIDE SEQUENCE [LARGE SCALE GENOMIC DNA]</scope>
    <source>
        <strain evidence="7">PAL-8-15-08-1</strain>
    </source>
</reference>
<evidence type="ECO:0000313" key="6">
    <source>
        <dbReference type="EMBL" id="AOX03618.1"/>
    </source>
</evidence>
<feature type="repeat" description="WD" evidence="3">
    <location>
        <begin position="1212"/>
        <end position="1242"/>
    </location>
</feature>
<feature type="repeat" description="WD" evidence="3">
    <location>
        <begin position="877"/>
        <end position="902"/>
    </location>
</feature>
<accession>A0A1D8U165</accession>
<feature type="repeat" description="WD" evidence="3">
    <location>
        <begin position="1245"/>
        <end position="1279"/>
    </location>
</feature>
<protein>
    <recommendedName>
        <fullName evidence="5">TIR domain-containing protein</fullName>
    </recommendedName>
</protein>
<keyword evidence="4" id="KW-0175">Coiled coil</keyword>
<dbReference type="Pfam" id="PF13676">
    <property type="entry name" value="TIR_2"/>
    <property type="match status" value="3"/>
</dbReference>
<name>A0A1D8U165_9CYAN</name>
<dbReference type="CDD" id="cd00200">
    <property type="entry name" value="WD40"/>
    <property type="match status" value="2"/>
</dbReference>
<dbReference type="InterPro" id="IPR011047">
    <property type="entry name" value="Quinoprotein_ADH-like_sf"/>
</dbReference>
<dbReference type="PROSITE" id="PS00678">
    <property type="entry name" value="WD_REPEATS_1"/>
    <property type="match status" value="5"/>
</dbReference>
<dbReference type="PANTHER" id="PTHR22847:SF637">
    <property type="entry name" value="WD REPEAT DOMAIN 5B"/>
    <property type="match status" value="1"/>
</dbReference>
<feature type="repeat" description="WD" evidence="3">
    <location>
        <begin position="1033"/>
        <end position="1067"/>
    </location>
</feature>
<dbReference type="PROSITE" id="PS50082">
    <property type="entry name" value="WD_REPEATS_2"/>
    <property type="match status" value="13"/>
</dbReference>
<dbReference type="Gene3D" id="3.40.50.10140">
    <property type="entry name" value="Toll/interleukin-1 receptor homology (TIR) domain"/>
    <property type="match status" value="3"/>
</dbReference>
<dbReference type="InterPro" id="IPR020472">
    <property type="entry name" value="WD40_PAC1"/>
</dbReference>
<keyword evidence="1 3" id="KW-0853">WD repeat</keyword>
<dbReference type="InterPro" id="IPR000157">
    <property type="entry name" value="TIR_dom"/>
</dbReference>
<evidence type="ECO:0000313" key="7">
    <source>
        <dbReference type="Proteomes" id="UP000177870"/>
    </source>
</evidence>
<dbReference type="PROSITE" id="PS50104">
    <property type="entry name" value="TIR"/>
    <property type="match status" value="3"/>
</dbReference>
<evidence type="ECO:0000259" key="5">
    <source>
        <dbReference type="PROSITE" id="PS50104"/>
    </source>
</evidence>
<feature type="domain" description="TIR" evidence="5">
    <location>
        <begin position="442"/>
        <end position="567"/>
    </location>
</feature>
<dbReference type="InterPro" id="IPR001680">
    <property type="entry name" value="WD40_rpt"/>
</dbReference>
<keyword evidence="2" id="KW-0677">Repeat</keyword>
<feature type="repeat" description="WD" evidence="3">
    <location>
        <begin position="911"/>
        <end position="943"/>
    </location>
</feature>
<dbReference type="InterPro" id="IPR015943">
    <property type="entry name" value="WD40/YVTN_repeat-like_dom_sf"/>
</dbReference>
<feature type="repeat" description="WD" evidence="3">
    <location>
        <begin position="782"/>
        <end position="823"/>
    </location>
</feature>
<feature type="repeat" description="WD" evidence="3">
    <location>
        <begin position="1286"/>
        <end position="1320"/>
    </location>
</feature>
<proteinExistence type="predicted"/>
<dbReference type="SMART" id="SM00320">
    <property type="entry name" value="WD40"/>
    <property type="match status" value="14"/>
</dbReference>
<feature type="repeat" description="WD" evidence="3">
    <location>
        <begin position="823"/>
        <end position="855"/>
    </location>
</feature>
<evidence type="ECO:0000256" key="4">
    <source>
        <dbReference type="SAM" id="Coils"/>
    </source>
</evidence>
<dbReference type="SUPFAM" id="SSF52200">
    <property type="entry name" value="Toll/Interleukin receptor TIR domain"/>
    <property type="match status" value="3"/>
</dbReference>
<dbReference type="SUPFAM" id="SSF50998">
    <property type="entry name" value="Quinoprotein alcohol dehydrogenase-like"/>
    <property type="match status" value="1"/>
</dbReference>
<feature type="domain" description="TIR" evidence="5">
    <location>
        <begin position="35"/>
        <end position="163"/>
    </location>
</feature>
<feature type="repeat" description="WD" evidence="3">
    <location>
        <begin position="1381"/>
        <end position="1405"/>
    </location>
</feature>
<evidence type="ECO:0000256" key="2">
    <source>
        <dbReference type="ARBA" id="ARBA00022737"/>
    </source>
</evidence>